<protein>
    <recommendedName>
        <fullName evidence="2">RNA helicase</fullName>
        <ecNumber evidence="2">3.6.4.13</ecNumber>
    </recommendedName>
</protein>
<proteinExistence type="inferred from homology"/>
<reference evidence="20" key="1">
    <citation type="submission" date="2022-07" db="EMBL/GenBank/DDBJ databases">
        <title>The genome of Lyophyllum shimeji provides insight into the initial evolution of ectomycorrhizal fungal genome.</title>
        <authorList>
            <person name="Kobayashi Y."/>
            <person name="Shibata T."/>
            <person name="Hirakawa H."/>
            <person name="Shigenobu S."/>
            <person name="Nishiyama T."/>
            <person name="Yamada A."/>
            <person name="Hasebe M."/>
            <person name="Kawaguchi M."/>
        </authorList>
    </citation>
    <scope>NUCLEOTIDE SEQUENCE</scope>
    <source>
        <strain evidence="20">AT787</strain>
    </source>
</reference>
<evidence type="ECO:0000256" key="13">
    <source>
        <dbReference type="ARBA" id="ARBA00047984"/>
    </source>
</evidence>
<keyword evidence="8" id="KW-0813">Transport</keyword>
<dbReference type="InterPro" id="IPR011545">
    <property type="entry name" value="DEAD/DEAH_box_helicase_dom"/>
</dbReference>
<dbReference type="PANTHER" id="PTHR47960">
    <property type="entry name" value="DEAD-BOX ATP-DEPENDENT RNA HELICASE 50"/>
    <property type="match status" value="1"/>
</dbReference>
<evidence type="ECO:0000313" key="20">
    <source>
        <dbReference type="EMBL" id="GLB42089.1"/>
    </source>
</evidence>
<evidence type="ECO:0000256" key="3">
    <source>
        <dbReference type="ARBA" id="ARBA00022490"/>
    </source>
</evidence>
<evidence type="ECO:0000256" key="1">
    <source>
        <dbReference type="ARBA" id="ARBA00004201"/>
    </source>
</evidence>
<dbReference type="AlphaFoldDB" id="A0A9P3PV59"/>
<evidence type="ECO:0000256" key="11">
    <source>
        <dbReference type="ARBA" id="ARBA00022884"/>
    </source>
</evidence>
<dbReference type="GO" id="GO:0005524">
    <property type="term" value="F:ATP binding"/>
    <property type="evidence" value="ECO:0007669"/>
    <property type="project" value="UniProtKB-KW"/>
</dbReference>
<keyword evidence="11" id="KW-0694">RNA-binding</keyword>
<dbReference type="InterPro" id="IPR027417">
    <property type="entry name" value="P-loop_NTPase"/>
</dbReference>
<comment type="similarity">
    <text evidence="12">Belongs to the DEAD box helicase family. DDX6/DHH1 subfamily.</text>
</comment>
<dbReference type="CDD" id="cd17940">
    <property type="entry name" value="DEADc_DDX6"/>
    <property type="match status" value="1"/>
</dbReference>
<organism evidence="20 21">
    <name type="scientific">Lyophyllum shimeji</name>
    <name type="common">Hon-shimeji</name>
    <name type="synonym">Tricholoma shimeji</name>
    <dbReference type="NCBI Taxonomy" id="47721"/>
    <lineage>
        <taxon>Eukaryota</taxon>
        <taxon>Fungi</taxon>
        <taxon>Dikarya</taxon>
        <taxon>Basidiomycota</taxon>
        <taxon>Agaricomycotina</taxon>
        <taxon>Agaricomycetes</taxon>
        <taxon>Agaricomycetidae</taxon>
        <taxon>Agaricales</taxon>
        <taxon>Tricholomatineae</taxon>
        <taxon>Lyophyllaceae</taxon>
        <taxon>Lyophyllum</taxon>
    </lineage>
</organism>
<dbReference type="InterPro" id="IPR001650">
    <property type="entry name" value="Helicase_C-like"/>
</dbReference>
<evidence type="ECO:0000259" key="19">
    <source>
        <dbReference type="PROSITE" id="PS51195"/>
    </source>
</evidence>
<keyword evidence="10" id="KW-0810">Translation regulation</keyword>
<evidence type="ECO:0000256" key="15">
    <source>
        <dbReference type="RuleBase" id="RU000492"/>
    </source>
</evidence>
<keyword evidence="6 15" id="KW-0378">Hydrolase</keyword>
<dbReference type="GO" id="GO:0006417">
    <property type="term" value="P:regulation of translation"/>
    <property type="evidence" value="ECO:0007669"/>
    <property type="project" value="UniProtKB-KW"/>
</dbReference>
<evidence type="ECO:0000256" key="7">
    <source>
        <dbReference type="ARBA" id="ARBA00022806"/>
    </source>
</evidence>
<dbReference type="Proteomes" id="UP001063166">
    <property type="component" value="Unassembled WGS sequence"/>
</dbReference>
<dbReference type="FunFam" id="3.40.50.300:FF:000114">
    <property type="entry name" value="ATP-dependent RNA helicase DDX6"/>
    <property type="match status" value="1"/>
</dbReference>
<evidence type="ECO:0000256" key="14">
    <source>
        <dbReference type="PROSITE-ProRule" id="PRU00552"/>
    </source>
</evidence>
<evidence type="ECO:0000256" key="6">
    <source>
        <dbReference type="ARBA" id="ARBA00022801"/>
    </source>
</evidence>
<feature type="domain" description="Helicase C-terminal" evidence="18">
    <location>
        <begin position="252"/>
        <end position="412"/>
    </location>
</feature>
<dbReference type="GO" id="GO:0016787">
    <property type="term" value="F:hydrolase activity"/>
    <property type="evidence" value="ECO:0007669"/>
    <property type="project" value="UniProtKB-KW"/>
</dbReference>
<dbReference type="GO" id="GO:0051028">
    <property type="term" value="P:mRNA transport"/>
    <property type="evidence" value="ECO:0007669"/>
    <property type="project" value="UniProtKB-KW"/>
</dbReference>
<feature type="domain" description="Helicase ATP-binding" evidence="17">
    <location>
        <begin position="72"/>
        <end position="242"/>
    </location>
</feature>
<feature type="region of interest" description="Disordered" evidence="16">
    <location>
        <begin position="417"/>
        <end position="492"/>
    </location>
</feature>
<keyword evidence="8" id="KW-0509">mRNA transport</keyword>
<dbReference type="Gene3D" id="3.40.50.300">
    <property type="entry name" value="P-loop containing nucleotide triphosphate hydrolases"/>
    <property type="match status" value="2"/>
</dbReference>
<dbReference type="SUPFAM" id="SSF52540">
    <property type="entry name" value="P-loop containing nucleoside triphosphate hydrolases"/>
    <property type="match status" value="1"/>
</dbReference>
<evidence type="ECO:0000259" key="17">
    <source>
        <dbReference type="PROSITE" id="PS51192"/>
    </source>
</evidence>
<dbReference type="CDD" id="cd18787">
    <property type="entry name" value="SF2_C_DEAD"/>
    <property type="match status" value="1"/>
</dbReference>
<dbReference type="GO" id="GO:0003723">
    <property type="term" value="F:RNA binding"/>
    <property type="evidence" value="ECO:0007669"/>
    <property type="project" value="UniProtKB-KW"/>
</dbReference>
<evidence type="ECO:0000313" key="21">
    <source>
        <dbReference type="Proteomes" id="UP001063166"/>
    </source>
</evidence>
<dbReference type="Pfam" id="PF00271">
    <property type="entry name" value="Helicase_C"/>
    <property type="match status" value="1"/>
</dbReference>
<dbReference type="InterPro" id="IPR014001">
    <property type="entry name" value="Helicase_ATP-bd"/>
</dbReference>
<keyword evidence="7 15" id="KW-0347">Helicase</keyword>
<accession>A0A9P3PV59</accession>
<comment type="catalytic activity">
    <reaction evidence="13">
        <text>ATP + H2O = ADP + phosphate + H(+)</text>
        <dbReference type="Rhea" id="RHEA:13065"/>
        <dbReference type="ChEBI" id="CHEBI:15377"/>
        <dbReference type="ChEBI" id="CHEBI:15378"/>
        <dbReference type="ChEBI" id="CHEBI:30616"/>
        <dbReference type="ChEBI" id="CHEBI:43474"/>
        <dbReference type="ChEBI" id="CHEBI:456216"/>
        <dbReference type="EC" id="3.6.4.13"/>
    </reaction>
</comment>
<dbReference type="GO" id="GO:0006397">
    <property type="term" value="P:mRNA processing"/>
    <property type="evidence" value="ECO:0007669"/>
    <property type="project" value="UniProtKB-KW"/>
</dbReference>
<keyword evidence="4" id="KW-0507">mRNA processing</keyword>
<comment type="caution">
    <text evidence="20">The sequence shown here is derived from an EMBL/GenBank/DDBJ whole genome shotgun (WGS) entry which is preliminary data.</text>
</comment>
<dbReference type="PROSITE" id="PS51194">
    <property type="entry name" value="HELICASE_CTER"/>
    <property type="match status" value="1"/>
</dbReference>
<comment type="subcellular location">
    <subcellularLocation>
        <location evidence="1">Cytoplasm</location>
        <location evidence="1">P-body</location>
    </subcellularLocation>
</comment>
<keyword evidence="3" id="KW-0963">Cytoplasm</keyword>
<dbReference type="GO" id="GO:0003724">
    <property type="term" value="F:RNA helicase activity"/>
    <property type="evidence" value="ECO:0007669"/>
    <property type="project" value="UniProtKB-EC"/>
</dbReference>
<name>A0A9P3PV59_LYOSH</name>
<evidence type="ECO:0000256" key="4">
    <source>
        <dbReference type="ARBA" id="ARBA00022664"/>
    </source>
</evidence>
<dbReference type="SMART" id="SM00490">
    <property type="entry name" value="HELICc"/>
    <property type="match status" value="1"/>
</dbReference>
<feature type="compositionally biased region" description="Low complexity" evidence="16">
    <location>
        <begin position="417"/>
        <end position="454"/>
    </location>
</feature>
<dbReference type="EC" id="3.6.4.13" evidence="2"/>
<feature type="domain" description="DEAD-box RNA helicase Q" evidence="19">
    <location>
        <begin position="41"/>
        <end position="69"/>
    </location>
</feature>
<feature type="compositionally biased region" description="Low complexity" evidence="16">
    <location>
        <begin position="1"/>
        <end position="14"/>
    </location>
</feature>
<dbReference type="PROSITE" id="PS51195">
    <property type="entry name" value="Q_MOTIF"/>
    <property type="match status" value="1"/>
</dbReference>
<evidence type="ECO:0000256" key="12">
    <source>
        <dbReference type="ARBA" id="ARBA00038316"/>
    </source>
</evidence>
<evidence type="ECO:0000256" key="10">
    <source>
        <dbReference type="ARBA" id="ARBA00022845"/>
    </source>
</evidence>
<keyword evidence="9 15" id="KW-0067">ATP-binding</keyword>
<feature type="compositionally biased region" description="Polar residues" evidence="16">
    <location>
        <begin position="456"/>
        <end position="468"/>
    </location>
</feature>
<feature type="region of interest" description="Disordered" evidence="16">
    <location>
        <begin position="1"/>
        <end position="35"/>
    </location>
</feature>
<feature type="compositionally biased region" description="Low complexity" evidence="16">
    <location>
        <begin position="472"/>
        <end position="492"/>
    </location>
</feature>
<evidence type="ECO:0000256" key="9">
    <source>
        <dbReference type="ARBA" id="ARBA00022840"/>
    </source>
</evidence>
<dbReference type="PROSITE" id="PS51192">
    <property type="entry name" value="HELICASE_ATP_BIND_1"/>
    <property type="match status" value="1"/>
</dbReference>
<dbReference type="PROSITE" id="PS00039">
    <property type="entry name" value="DEAD_ATP_HELICASE"/>
    <property type="match status" value="1"/>
</dbReference>
<evidence type="ECO:0000256" key="8">
    <source>
        <dbReference type="ARBA" id="ARBA00022816"/>
    </source>
</evidence>
<dbReference type="OrthoDB" id="10265785at2759"/>
<gene>
    <name evidence="20" type="primary">DHH1</name>
    <name evidence="20" type="ORF">LshimejAT787_1101040</name>
</gene>
<sequence>MSQTGPSTSSTPSQNDWKAGLRTPSKDLRPQTEDVTATKGLEFEEMFLRRELLMGIFEAGFEKPSPIQEEAIPIALTKRDILARAKNGTGKTAAFVIPSLQQVDVTKPKIQALLLVPTRELALQTSQVCKILGKHMGLQVMVTTGGTTLKDDILRLSETVHVLVGTPGRILDLAGKNVADLSECPVFVMDEADKLLSPEFAPVMEQLLSYLPVERQVMLFSATFPMIVKDFKDKHMKSPYEINLMDELTLRGVTQYYAYVEERQKVHCLNTLFSKLQINQSIIFCNSTNRVELLAKKVTELGYSCFYSHAKMLQSHRNRVFHDFRNGVCRNLVCSDLLTRGIDIQAVNVVINFDFPKNSETYLHRIGRSGRFGHLGLAINLVTYEDRFNLYRIEQELGTEIQPIPQTIDKGLYVAPGASEEQAQQQQQQQQQQRQQVASRGPQQQPTAAQAPMQVVYQSNGAQAQPVRQNGAMAPPRAPSAAAYRGAVPVAR</sequence>
<evidence type="ECO:0000256" key="2">
    <source>
        <dbReference type="ARBA" id="ARBA00012552"/>
    </source>
</evidence>
<keyword evidence="5 15" id="KW-0547">Nucleotide-binding</keyword>
<dbReference type="GO" id="GO:0000932">
    <property type="term" value="C:P-body"/>
    <property type="evidence" value="ECO:0007669"/>
    <property type="project" value="UniProtKB-SubCell"/>
</dbReference>
<feature type="short sequence motif" description="Q motif" evidence="14">
    <location>
        <begin position="41"/>
        <end position="69"/>
    </location>
</feature>
<keyword evidence="21" id="KW-1185">Reference proteome</keyword>
<evidence type="ECO:0000259" key="18">
    <source>
        <dbReference type="PROSITE" id="PS51194"/>
    </source>
</evidence>
<evidence type="ECO:0000256" key="5">
    <source>
        <dbReference type="ARBA" id="ARBA00022741"/>
    </source>
</evidence>
<dbReference type="InterPro" id="IPR000629">
    <property type="entry name" value="RNA-helicase_DEAD-box_CS"/>
</dbReference>
<evidence type="ECO:0000256" key="16">
    <source>
        <dbReference type="SAM" id="MobiDB-lite"/>
    </source>
</evidence>
<dbReference type="Pfam" id="PF00270">
    <property type="entry name" value="DEAD"/>
    <property type="match status" value="1"/>
</dbReference>
<dbReference type="InterPro" id="IPR014014">
    <property type="entry name" value="RNA_helicase_DEAD_Q_motif"/>
</dbReference>
<dbReference type="EMBL" id="BRPK01000011">
    <property type="protein sequence ID" value="GLB42089.1"/>
    <property type="molecule type" value="Genomic_DNA"/>
</dbReference>
<dbReference type="SMART" id="SM00487">
    <property type="entry name" value="DEXDc"/>
    <property type="match status" value="1"/>
</dbReference>